<dbReference type="GO" id="GO:0004674">
    <property type="term" value="F:protein serine/threonine kinase activity"/>
    <property type="evidence" value="ECO:0007669"/>
    <property type="project" value="UniProtKB-KW"/>
</dbReference>
<evidence type="ECO:0000256" key="6">
    <source>
        <dbReference type="ARBA" id="ARBA00022840"/>
    </source>
</evidence>
<reference evidence="8" key="1">
    <citation type="journal article" date="2021" name="New Phytol.">
        <title>Evolutionary innovations through gain and loss of genes in the ectomycorrhizal Boletales.</title>
        <authorList>
            <person name="Wu G."/>
            <person name="Miyauchi S."/>
            <person name="Morin E."/>
            <person name="Kuo A."/>
            <person name="Drula E."/>
            <person name="Varga T."/>
            <person name="Kohler A."/>
            <person name="Feng B."/>
            <person name="Cao Y."/>
            <person name="Lipzen A."/>
            <person name="Daum C."/>
            <person name="Hundley H."/>
            <person name="Pangilinan J."/>
            <person name="Johnson J."/>
            <person name="Barry K."/>
            <person name="LaButti K."/>
            <person name="Ng V."/>
            <person name="Ahrendt S."/>
            <person name="Min B."/>
            <person name="Choi I.G."/>
            <person name="Park H."/>
            <person name="Plett J.M."/>
            <person name="Magnuson J."/>
            <person name="Spatafora J.W."/>
            <person name="Nagy L.G."/>
            <person name="Henrissat B."/>
            <person name="Grigoriev I.V."/>
            <person name="Yang Z.L."/>
            <person name="Xu J."/>
            <person name="Martin F.M."/>
        </authorList>
    </citation>
    <scope>NUCLEOTIDE SEQUENCE</scope>
    <source>
        <strain evidence="8">KKN 215</strain>
    </source>
</reference>
<sequence>MVIKVVEKARGSKEAQTIMSLQRLPSTSRSPVIPAELVECEKSTLILMPYLPSVSRYFWAASEAHSFFLYAFTQMIAAVEALHNNNIAHLDIAITNFTFVQSDIKFGSVELKKDDIYLIDFDTTKHFESGPGSNITVTDFHGGHYAPPEGPELVDPYAYDVFSLGMTLRSLTKFSQYCEPEFEPFIETLSAKDPKQRPSIHQVQRKWRSLLYLLRPRILLQDCVPI</sequence>
<name>A0A8K0UNT9_9AGAR</name>
<dbReference type="Pfam" id="PF00069">
    <property type="entry name" value="Pkinase"/>
    <property type="match status" value="1"/>
</dbReference>
<evidence type="ECO:0000256" key="4">
    <source>
        <dbReference type="ARBA" id="ARBA00022741"/>
    </source>
</evidence>
<feature type="domain" description="Protein kinase" evidence="7">
    <location>
        <begin position="1"/>
        <end position="226"/>
    </location>
</feature>
<evidence type="ECO:0000256" key="2">
    <source>
        <dbReference type="ARBA" id="ARBA00022527"/>
    </source>
</evidence>
<comment type="similarity">
    <text evidence="1">Belongs to the protein kinase superfamily. CAMK Ser/Thr protein kinase family. NIM1 subfamily.</text>
</comment>
<dbReference type="PANTHER" id="PTHR24346:SF82">
    <property type="entry name" value="KP78A-RELATED"/>
    <property type="match status" value="1"/>
</dbReference>
<keyword evidence="5 8" id="KW-0418">Kinase</keyword>
<dbReference type="Gene3D" id="1.10.510.10">
    <property type="entry name" value="Transferase(Phosphotransferase) domain 1"/>
    <property type="match status" value="1"/>
</dbReference>
<evidence type="ECO:0000259" key="7">
    <source>
        <dbReference type="PROSITE" id="PS50011"/>
    </source>
</evidence>
<dbReference type="InterPro" id="IPR011009">
    <property type="entry name" value="Kinase-like_dom_sf"/>
</dbReference>
<dbReference type="PANTHER" id="PTHR24346">
    <property type="entry name" value="MAP/MICROTUBULE AFFINITY-REGULATING KINASE"/>
    <property type="match status" value="1"/>
</dbReference>
<dbReference type="GO" id="GO:0005737">
    <property type="term" value="C:cytoplasm"/>
    <property type="evidence" value="ECO:0007669"/>
    <property type="project" value="TreeGrafter"/>
</dbReference>
<evidence type="ECO:0000256" key="5">
    <source>
        <dbReference type="ARBA" id="ARBA00022777"/>
    </source>
</evidence>
<dbReference type="PROSITE" id="PS50011">
    <property type="entry name" value="PROTEIN_KINASE_DOM"/>
    <property type="match status" value="1"/>
</dbReference>
<dbReference type="EMBL" id="JAEVFJ010000017">
    <property type="protein sequence ID" value="KAH8100163.1"/>
    <property type="molecule type" value="Genomic_DNA"/>
</dbReference>
<protein>
    <submittedName>
        <fullName evidence="8">Kinase-like domain-containing protein</fullName>
    </submittedName>
</protein>
<evidence type="ECO:0000313" key="9">
    <source>
        <dbReference type="Proteomes" id="UP000813824"/>
    </source>
</evidence>
<keyword evidence="9" id="KW-1185">Reference proteome</keyword>
<proteinExistence type="inferred from homology"/>
<dbReference type="OrthoDB" id="3224178at2759"/>
<dbReference type="GO" id="GO:0005524">
    <property type="term" value="F:ATP binding"/>
    <property type="evidence" value="ECO:0007669"/>
    <property type="project" value="UniProtKB-KW"/>
</dbReference>
<comment type="caution">
    <text evidence="8">The sequence shown here is derived from an EMBL/GenBank/DDBJ whole genome shotgun (WGS) entry which is preliminary data.</text>
</comment>
<organism evidence="8 9">
    <name type="scientific">Cristinia sonorae</name>
    <dbReference type="NCBI Taxonomy" id="1940300"/>
    <lineage>
        <taxon>Eukaryota</taxon>
        <taxon>Fungi</taxon>
        <taxon>Dikarya</taxon>
        <taxon>Basidiomycota</taxon>
        <taxon>Agaricomycotina</taxon>
        <taxon>Agaricomycetes</taxon>
        <taxon>Agaricomycetidae</taxon>
        <taxon>Agaricales</taxon>
        <taxon>Pleurotineae</taxon>
        <taxon>Stephanosporaceae</taxon>
        <taxon>Cristinia</taxon>
    </lineage>
</organism>
<dbReference type="GO" id="GO:0035556">
    <property type="term" value="P:intracellular signal transduction"/>
    <property type="evidence" value="ECO:0007669"/>
    <property type="project" value="TreeGrafter"/>
</dbReference>
<keyword evidence="4" id="KW-0547">Nucleotide-binding</keyword>
<dbReference type="Proteomes" id="UP000813824">
    <property type="component" value="Unassembled WGS sequence"/>
</dbReference>
<keyword evidence="6" id="KW-0067">ATP-binding</keyword>
<evidence type="ECO:0000256" key="3">
    <source>
        <dbReference type="ARBA" id="ARBA00022679"/>
    </source>
</evidence>
<keyword evidence="2" id="KW-0723">Serine/threonine-protein kinase</keyword>
<dbReference type="SUPFAM" id="SSF56112">
    <property type="entry name" value="Protein kinase-like (PK-like)"/>
    <property type="match status" value="1"/>
</dbReference>
<dbReference type="InterPro" id="IPR000719">
    <property type="entry name" value="Prot_kinase_dom"/>
</dbReference>
<keyword evidence="3" id="KW-0808">Transferase</keyword>
<dbReference type="AlphaFoldDB" id="A0A8K0UNT9"/>
<evidence type="ECO:0000256" key="1">
    <source>
        <dbReference type="ARBA" id="ARBA00010791"/>
    </source>
</evidence>
<gene>
    <name evidence="8" type="ORF">BXZ70DRAFT_210408</name>
</gene>
<evidence type="ECO:0000313" key="8">
    <source>
        <dbReference type="EMBL" id="KAH8100163.1"/>
    </source>
</evidence>
<accession>A0A8K0UNT9</accession>